<sequence>MIEDWLDESIDIPSRFVCYDFRAGAGKQIDSSVLSQLVIQLARRQFGINPASAKLAPVAPECCFRFVARSLAG</sequence>
<dbReference type="EMBL" id="CADCTZ010000140">
    <property type="protein sequence ID" value="CAA9313667.1"/>
    <property type="molecule type" value="Genomic_DNA"/>
</dbReference>
<name>A0A6J4KS49_9CYAN</name>
<reference evidence="1" key="1">
    <citation type="submission" date="2020-02" db="EMBL/GenBank/DDBJ databases">
        <authorList>
            <person name="Meier V. D."/>
        </authorList>
    </citation>
    <scope>NUCLEOTIDE SEQUENCE</scope>
    <source>
        <strain evidence="1">AVDCRST_MAG84</strain>
    </source>
</reference>
<evidence type="ECO:0000313" key="1">
    <source>
        <dbReference type="EMBL" id="CAA9313667.1"/>
    </source>
</evidence>
<proteinExistence type="predicted"/>
<accession>A0A6J4KS49</accession>
<gene>
    <name evidence="1" type="ORF">AVDCRST_MAG84-955</name>
</gene>
<dbReference type="AlphaFoldDB" id="A0A6J4KS49"/>
<organism evidence="1">
    <name type="scientific">uncultured Microcoleus sp</name>
    <dbReference type="NCBI Taxonomy" id="259945"/>
    <lineage>
        <taxon>Bacteria</taxon>
        <taxon>Bacillati</taxon>
        <taxon>Cyanobacteriota</taxon>
        <taxon>Cyanophyceae</taxon>
        <taxon>Oscillatoriophycideae</taxon>
        <taxon>Oscillatoriales</taxon>
        <taxon>Microcoleaceae</taxon>
        <taxon>Microcoleus</taxon>
        <taxon>environmental samples</taxon>
    </lineage>
</organism>
<protein>
    <submittedName>
        <fullName evidence="1">Uncharacterized protein</fullName>
    </submittedName>
</protein>